<dbReference type="Pfam" id="PF00172">
    <property type="entry name" value="Zn_clus"/>
    <property type="match status" value="1"/>
</dbReference>
<evidence type="ECO:0000259" key="7">
    <source>
        <dbReference type="PROSITE" id="PS50048"/>
    </source>
</evidence>
<feature type="region of interest" description="Disordered" evidence="6">
    <location>
        <begin position="1"/>
        <end position="32"/>
    </location>
</feature>
<dbReference type="PROSITE" id="PS50048">
    <property type="entry name" value="ZN2_CY6_FUNGAL_2"/>
    <property type="match status" value="1"/>
</dbReference>
<dbReference type="Proteomes" id="UP000053411">
    <property type="component" value="Unassembled WGS sequence"/>
</dbReference>
<evidence type="ECO:0000256" key="5">
    <source>
        <dbReference type="ARBA" id="ARBA00023242"/>
    </source>
</evidence>
<dbReference type="Pfam" id="PF04082">
    <property type="entry name" value="Fungal_trans"/>
    <property type="match status" value="1"/>
</dbReference>
<proteinExistence type="predicted"/>
<keyword evidence="9" id="KW-1185">Reference proteome</keyword>
<evidence type="ECO:0000256" key="4">
    <source>
        <dbReference type="ARBA" id="ARBA00023163"/>
    </source>
</evidence>
<dbReference type="PANTHER" id="PTHR47256:SF10">
    <property type="entry name" value="ZN(II)2CYS6 TRANSCRIPTION FACTOR (EUROFUNG)"/>
    <property type="match status" value="1"/>
</dbReference>
<evidence type="ECO:0000256" key="1">
    <source>
        <dbReference type="ARBA" id="ARBA00022723"/>
    </source>
</evidence>
<dbReference type="GO" id="GO:0006351">
    <property type="term" value="P:DNA-templated transcription"/>
    <property type="evidence" value="ECO:0007669"/>
    <property type="project" value="InterPro"/>
</dbReference>
<keyword evidence="3" id="KW-0238">DNA-binding</keyword>
<evidence type="ECO:0000256" key="6">
    <source>
        <dbReference type="SAM" id="MobiDB-lite"/>
    </source>
</evidence>
<dbReference type="SUPFAM" id="SSF57701">
    <property type="entry name" value="Zn2/Cys6 DNA-binding domain"/>
    <property type="match status" value="1"/>
</dbReference>
<dbReference type="PROSITE" id="PS00463">
    <property type="entry name" value="ZN2_CY6_FUNGAL_1"/>
    <property type="match status" value="1"/>
</dbReference>
<keyword evidence="4" id="KW-0804">Transcription</keyword>
<dbReference type="STRING" id="1442371.A0A0D2GY79"/>
<dbReference type="GO" id="GO:0008270">
    <property type="term" value="F:zinc ion binding"/>
    <property type="evidence" value="ECO:0007669"/>
    <property type="project" value="InterPro"/>
</dbReference>
<keyword evidence="1" id="KW-0479">Metal-binding</keyword>
<dbReference type="CDD" id="cd12148">
    <property type="entry name" value="fungal_TF_MHR"/>
    <property type="match status" value="1"/>
</dbReference>
<dbReference type="RefSeq" id="XP_016628628.1">
    <property type="nucleotide sequence ID" value="XM_016780385.1"/>
</dbReference>
<dbReference type="VEuPathDB" id="FungiDB:Z520_09891"/>
<dbReference type="GO" id="GO:0000981">
    <property type="term" value="F:DNA-binding transcription factor activity, RNA polymerase II-specific"/>
    <property type="evidence" value="ECO:0007669"/>
    <property type="project" value="InterPro"/>
</dbReference>
<dbReference type="GO" id="GO:0003677">
    <property type="term" value="F:DNA binding"/>
    <property type="evidence" value="ECO:0007669"/>
    <property type="project" value="UniProtKB-KW"/>
</dbReference>
<dbReference type="PANTHER" id="PTHR47256">
    <property type="entry name" value="ZN(II)2CYS6 TRANSCRIPTION FACTOR (EUROFUNG)-RELATED"/>
    <property type="match status" value="1"/>
</dbReference>
<evidence type="ECO:0000256" key="2">
    <source>
        <dbReference type="ARBA" id="ARBA00023015"/>
    </source>
</evidence>
<keyword evidence="2" id="KW-0805">Transcription regulation</keyword>
<dbReference type="InterPro" id="IPR036864">
    <property type="entry name" value="Zn2-C6_fun-type_DNA-bd_sf"/>
</dbReference>
<sequence length="717" mass="80556">MSQRLRPITPANPAPDESGGPSIPTRGRSITRNARSNATAACLACKAKRRKCSGPPGPCNACISSKTECVFREDLDGRRKEAIKRKMEEGTEHHRDLLSGLLRSIRSSDEDEVQHLIRLIRDDAPLSTVSQLVRLMRPEINAENPENPLRGRASLLGTMIHAFIDESVRKLRENSPRTDDTIDGLLRLRAEASSLAEQIPPSRARRKTMSVEQMTDEPLFQLTARPWTTITDDDYLVSHLVSLYFTWWNTFMHPLHEPFLIEAMVAGDTMSPLCSPFLVNALLALSCSYSDLPGAFADPDDPDTWGEHFYDEAKRLWDREEGRASMTNLQGLYLLMLYQNMRGKDQLGWSTMSQVVHMYQDMGLHNQIKIPRDCPTESADKMKIAMLNVSWSVFICNTIFAIFLLKHPTLRPPTVARPFTGEDLQRSVEWKPYPRAERADILYGEALVNAYCDLAEIAYEVAFSVPFTDLGDENAPLQLMARLRGWHDNLPTTLQANSATPGPLFELHTIYYSCSLTLSELSGHDTSPGPTPGPASFPIASTVGMTARSTSLLLIRHMLPLYRQFRQTYGSIRVMAGSCQTAAIAYFILLKAMCDPSLQSEENEEALRENEEALVDLTMYLMVGARRWLVYAGVLRMVRPTAQSMGVQLPPKLNGILDEFDKTVWTVGAHRRIRSVYPNLALVKKNSRDGEDITMGELLARWEAVLADGQPENREDN</sequence>
<reference evidence="8 9" key="1">
    <citation type="submission" date="2015-01" db="EMBL/GenBank/DDBJ databases">
        <title>The Genome Sequence of Fonsecaea multimorphosa CBS 102226.</title>
        <authorList>
            <consortium name="The Broad Institute Genomics Platform"/>
            <person name="Cuomo C."/>
            <person name="de Hoog S."/>
            <person name="Gorbushina A."/>
            <person name="Stielow B."/>
            <person name="Teixiera M."/>
            <person name="Abouelleil A."/>
            <person name="Chapman S.B."/>
            <person name="Priest M."/>
            <person name="Young S.K."/>
            <person name="Wortman J."/>
            <person name="Nusbaum C."/>
            <person name="Birren B."/>
        </authorList>
    </citation>
    <scope>NUCLEOTIDE SEQUENCE [LARGE SCALE GENOMIC DNA]</scope>
    <source>
        <strain evidence="8 9">CBS 102226</strain>
    </source>
</reference>
<gene>
    <name evidence="8" type="ORF">Z520_09891</name>
</gene>
<dbReference type="SMART" id="SM00066">
    <property type="entry name" value="GAL4"/>
    <property type="match status" value="1"/>
</dbReference>
<dbReference type="Gene3D" id="4.10.240.10">
    <property type="entry name" value="Zn(2)-C6 fungal-type DNA-binding domain"/>
    <property type="match status" value="1"/>
</dbReference>
<feature type="domain" description="Zn(2)-C6 fungal-type" evidence="7">
    <location>
        <begin position="41"/>
        <end position="71"/>
    </location>
</feature>
<dbReference type="OrthoDB" id="2593732at2759"/>
<dbReference type="AlphaFoldDB" id="A0A0D2GY79"/>
<dbReference type="InterPro" id="IPR007219">
    <property type="entry name" value="XnlR_reg_dom"/>
</dbReference>
<dbReference type="CDD" id="cd00067">
    <property type="entry name" value="GAL4"/>
    <property type="match status" value="1"/>
</dbReference>
<protein>
    <recommendedName>
        <fullName evidence="7">Zn(2)-C6 fungal-type domain-containing protein</fullName>
    </recommendedName>
</protein>
<evidence type="ECO:0000313" key="9">
    <source>
        <dbReference type="Proteomes" id="UP000053411"/>
    </source>
</evidence>
<dbReference type="GeneID" id="27715637"/>
<dbReference type="EMBL" id="KN848087">
    <property type="protein sequence ID" value="KIX94505.1"/>
    <property type="molecule type" value="Genomic_DNA"/>
</dbReference>
<organism evidence="8 9">
    <name type="scientific">Fonsecaea multimorphosa CBS 102226</name>
    <dbReference type="NCBI Taxonomy" id="1442371"/>
    <lineage>
        <taxon>Eukaryota</taxon>
        <taxon>Fungi</taxon>
        <taxon>Dikarya</taxon>
        <taxon>Ascomycota</taxon>
        <taxon>Pezizomycotina</taxon>
        <taxon>Eurotiomycetes</taxon>
        <taxon>Chaetothyriomycetidae</taxon>
        <taxon>Chaetothyriales</taxon>
        <taxon>Herpotrichiellaceae</taxon>
        <taxon>Fonsecaea</taxon>
    </lineage>
</organism>
<evidence type="ECO:0000256" key="3">
    <source>
        <dbReference type="ARBA" id="ARBA00023125"/>
    </source>
</evidence>
<accession>A0A0D2GY79</accession>
<name>A0A0D2GY79_9EURO</name>
<dbReference type="InterPro" id="IPR001138">
    <property type="entry name" value="Zn2Cys6_DnaBD"/>
</dbReference>
<dbReference type="InterPro" id="IPR053187">
    <property type="entry name" value="Notoamide_regulator"/>
</dbReference>
<keyword evidence="5" id="KW-0539">Nucleus</keyword>
<evidence type="ECO:0000313" key="8">
    <source>
        <dbReference type="EMBL" id="KIX94505.1"/>
    </source>
</evidence>